<evidence type="ECO:0000313" key="2">
    <source>
        <dbReference type="Proteomes" id="UP000192353"/>
    </source>
</evidence>
<organism evidence="1 2">
    <name type="scientific">Ligilactobacillus salivarius</name>
    <dbReference type="NCBI Taxonomy" id="1624"/>
    <lineage>
        <taxon>Bacteria</taxon>
        <taxon>Bacillati</taxon>
        <taxon>Bacillota</taxon>
        <taxon>Bacilli</taxon>
        <taxon>Lactobacillales</taxon>
        <taxon>Lactobacillaceae</taxon>
        <taxon>Ligilactobacillus</taxon>
    </lineage>
</organism>
<dbReference type="EMBL" id="NBEY01000033">
    <property type="protein sequence ID" value="OQR25541.1"/>
    <property type="molecule type" value="Genomic_DNA"/>
</dbReference>
<comment type="caution">
    <text evidence="1">The sequence shown here is derived from an EMBL/GenBank/DDBJ whole genome shotgun (WGS) entry which is preliminary data.</text>
</comment>
<proteinExistence type="predicted"/>
<dbReference type="Proteomes" id="UP000192353">
    <property type="component" value="Unassembled WGS sequence"/>
</dbReference>
<dbReference type="AlphaFoldDB" id="A0A1V9TMB5"/>
<name>A0A1V9TMB5_9LACO</name>
<protein>
    <submittedName>
        <fullName evidence="1">Capsid protein</fullName>
    </submittedName>
</protein>
<dbReference type="RefSeq" id="WP_081515778.1">
    <property type="nucleotide sequence ID" value="NZ_NBEW01000071.1"/>
</dbReference>
<accession>A0A1V9TMB5</accession>
<gene>
    <name evidence="1" type="ORF">B6U37_04145</name>
</gene>
<reference evidence="1 2" key="1">
    <citation type="submission" date="2017-03" db="EMBL/GenBank/DDBJ databases">
        <title>Phylogenomics and comparative genomics of Lactobacillus salivarius, a mammalian gut commensal.</title>
        <authorList>
            <person name="Harris H.M."/>
        </authorList>
    </citation>
    <scope>NUCLEOTIDE SEQUENCE [LARGE SCALE GENOMIC DNA]</scope>
    <source>
        <strain evidence="1 2">AH4231</strain>
    </source>
</reference>
<evidence type="ECO:0000313" key="1">
    <source>
        <dbReference type="EMBL" id="OQR25541.1"/>
    </source>
</evidence>
<sequence length="294" mass="32705">MTVVLDQKDLLKIDEEFGADSQLWQPLQGGAKSITAADFTGVKTVRINKMDGFADAAKYKRNQDNARNNVNVTKETLELTQEDWIGYDLDQLDMSENGAYTVANVVREHNQRITIPHRDKFLAQKIYDTAKSGGKLVTDTIDSKNALAAYDEVESYMIDNQIPGGWLMFVSTKYYKALKNADGVSKTFSVNQQQINGINRRVAQLDGGTPILTVAKNRIQGLTIPDTVNFLAVPTFAIAPIVKYDRVDVISPDNDRAGYRWTIKGLSYYDALVFENAKKSIYVAAETATTGRGQ</sequence>